<dbReference type="PANTHER" id="PTHR30011">
    <property type="entry name" value="ALKANESULFONATE MONOOXYGENASE-RELATED"/>
    <property type="match status" value="1"/>
</dbReference>
<dbReference type="RefSeq" id="WP_344790469.1">
    <property type="nucleotide sequence ID" value="NZ_BAABBV010000001.1"/>
</dbReference>
<dbReference type="Proteomes" id="UP001415169">
    <property type="component" value="Unassembled WGS sequence"/>
</dbReference>
<keyword evidence="3" id="KW-0560">Oxidoreductase</keyword>
<dbReference type="SUPFAM" id="SSF51679">
    <property type="entry name" value="Bacterial luciferase-like"/>
    <property type="match status" value="1"/>
</dbReference>
<evidence type="ECO:0000256" key="4">
    <source>
        <dbReference type="ARBA" id="ARBA00023033"/>
    </source>
</evidence>
<feature type="domain" description="Luciferase-like" evidence="5">
    <location>
        <begin position="35"/>
        <end position="210"/>
    </location>
</feature>
<reference evidence="6" key="1">
    <citation type="journal article" date="2014" name="Int. J. Syst. Evol. Microbiol.">
        <title>Complete genome of a new Firmicutes species belonging to the dominant human colonic microbiota ('Ruminococcus bicirculans') reveals two chromosomes and a selective capacity to utilize plant glucans.</title>
        <authorList>
            <consortium name="NISC Comparative Sequencing Program"/>
            <person name="Wegmann U."/>
            <person name="Louis P."/>
            <person name="Goesmann A."/>
            <person name="Henrissat B."/>
            <person name="Duncan S.H."/>
            <person name="Flint H.J."/>
        </authorList>
    </citation>
    <scope>NUCLEOTIDE SEQUENCE</scope>
    <source>
        <strain evidence="6">JCM 17590</strain>
    </source>
</reference>
<keyword evidence="2" id="KW-0288">FMN</keyword>
<keyword evidence="4" id="KW-0503">Monooxygenase</keyword>
<evidence type="ECO:0000259" key="5">
    <source>
        <dbReference type="Pfam" id="PF00296"/>
    </source>
</evidence>
<evidence type="ECO:0000256" key="1">
    <source>
        <dbReference type="ARBA" id="ARBA00022630"/>
    </source>
</evidence>
<dbReference type="Gene3D" id="3.20.20.30">
    <property type="entry name" value="Luciferase-like domain"/>
    <property type="match status" value="1"/>
</dbReference>
<protein>
    <submittedName>
        <fullName evidence="6">LLM class flavin-dependent oxidoreductase</fullName>
    </submittedName>
</protein>
<dbReference type="PANTHER" id="PTHR30011:SF16">
    <property type="entry name" value="C2H2 FINGER DOMAIN TRANSCRIPTION FACTOR (EUROFUNG)-RELATED"/>
    <property type="match status" value="1"/>
</dbReference>
<organism evidence="6 7">
    <name type="scientific">Gryllotalpicola daejeonensis</name>
    <dbReference type="NCBI Taxonomy" id="993087"/>
    <lineage>
        <taxon>Bacteria</taxon>
        <taxon>Bacillati</taxon>
        <taxon>Actinomycetota</taxon>
        <taxon>Actinomycetes</taxon>
        <taxon>Micrococcales</taxon>
        <taxon>Microbacteriaceae</taxon>
        <taxon>Gryllotalpicola</taxon>
    </lineage>
</organism>
<keyword evidence="7" id="KW-1185">Reference proteome</keyword>
<gene>
    <name evidence="6" type="ORF">GCM10022286_08210</name>
</gene>
<evidence type="ECO:0000313" key="7">
    <source>
        <dbReference type="Proteomes" id="UP001415169"/>
    </source>
</evidence>
<comment type="caution">
    <text evidence="6">The sequence shown here is derived from an EMBL/GenBank/DDBJ whole genome shotgun (WGS) entry which is preliminary data.</text>
</comment>
<evidence type="ECO:0000313" key="6">
    <source>
        <dbReference type="EMBL" id="GAA4157061.1"/>
    </source>
</evidence>
<keyword evidence="1" id="KW-0285">Flavoprotein</keyword>
<sequence length="350" mass="37057">MTPRPFSVAIELDGAGAHPAAARALGLDTREVLSGSRLAAHVREAERAGFTAATLADSPLGTRIDAIQRTAFVAPLTGALGLIPTAHAVYSEPFHVATQLATVDFASYGRAGWIVGVDPDPRIAVAYGRDAVGSEHAAATATDFIEVARRLWDSWEDDAVIRDTTTWRYFDRDKVHYADFEGESFSVKGPSIIPRPPQGQLPVFTDASSGVVGDVALVTSSAQAAVSAARDAGATLVWLELEVALDRAGLTGAERVERLDATETWAREGFGRYVGDAAGLADLIGELAGSFDGIRLHPAVLDEDLEELGRAVLPELRRRGLHTPPVVGSTLRESIGLPASVNRYASKANA</sequence>
<name>A0ABP7ZGT2_9MICO</name>
<evidence type="ECO:0000256" key="2">
    <source>
        <dbReference type="ARBA" id="ARBA00022643"/>
    </source>
</evidence>
<dbReference type="Pfam" id="PF00296">
    <property type="entry name" value="Bac_luciferase"/>
    <property type="match status" value="1"/>
</dbReference>
<reference evidence="6" key="2">
    <citation type="submission" date="2023-12" db="EMBL/GenBank/DDBJ databases">
        <authorList>
            <person name="Sun Q."/>
            <person name="Inoue M."/>
        </authorList>
    </citation>
    <scope>NUCLEOTIDE SEQUENCE</scope>
    <source>
        <strain evidence="6">JCM 17590</strain>
    </source>
</reference>
<evidence type="ECO:0000256" key="3">
    <source>
        <dbReference type="ARBA" id="ARBA00023002"/>
    </source>
</evidence>
<accession>A0ABP7ZGT2</accession>
<dbReference type="InterPro" id="IPR051260">
    <property type="entry name" value="Diverse_substr_monoxygenases"/>
</dbReference>
<dbReference type="InterPro" id="IPR036661">
    <property type="entry name" value="Luciferase-like_sf"/>
</dbReference>
<dbReference type="InterPro" id="IPR011251">
    <property type="entry name" value="Luciferase-like_dom"/>
</dbReference>
<dbReference type="EMBL" id="BAABBV010000001">
    <property type="protein sequence ID" value="GAA4157061.1"/>
    <property type="molecule type" value="Genomic_DNA"/>
</dbReference>
<proteinExistence type="predicted"/>